<dbReference type="EMBL" id="JXRQ01000005">
    <property type="protein sequence ID" value="KIL53676.1"/>
    <property type="molecule type" value="Genomic_DNA"/>
</dbReference>
<feature type="domain" description="Putative zinc-finger" evidence="12">
    <location>
        <begin position="8"/>
        <end position="35"/>
    </location>
</feature>
<reference evidence="13 14" key="1">
    <citation type="submission" date="2015-01" db="EMBL/GenBank/DDBJ databases">
        <title>Genome sequence of Jeotgalibacillus alimentarius.</title>
        <authorList>
            <person name="Goh K.M."/>
            <person name="Chan K.-G."/>
            <person name="Yaakop A.S."/>
            <person name="Ee R."/>
            <person name="Gan H.M."/>
            <person name="Chan C.S."/>
        </authorList>
    </citation>
    <scope>NUCLEOTIDE SEQUENCE [LARGE SCALE GENOMIC DNA]</scope>
    <source>
        <strain evidence="13 14">YKJ-13</strain>
    </source>
</reference>
<accession>A0A0C2WAS8</accession>
<evidence type="ECO:0000256" key="9">
    <source>
        <dbReference type="ARBA" id="ARBA00029829"/>
    </source>
</evidence>
<dbReference type="GO" id="GO:0016989">
    <property type="term" value="F:sigma factor antagonist activity"/>
    <property type="evidence" value="ECO:0007669"/>
    <property type="project" value="TreeGrafter"/>
</dbReference>
<sequence>MTQQCDRVLDYYNGHLNEIEKAAFEKHLSECDDCQEILADLHSLEDTLPYAAEPVEPPEGLEDRVFARIEAEDHPHSAKAAPLRPAKKKRQWMMPSVAALLAVSLFGNAYLFTQLSDDADIVEQATIDQVLQYAELAPSAGDASGTASIIEQGSEKRLVVQASNLTALSQEEVYQVWLLQDGQPERAGTFVIDNEGRGSVIFTLNEEYAERDWDTVAVSLEPDANSETPQGEIVLASEI</sequence>
<dbReference type="Proteomes" id="UP000031950">
    <property type="component" value="Unassembled WGS sequence"/>
</dbReference>
<comment type="similarity">
    <text evidence="7">Belongs to the zinc-associated anti-sigma factor (ZAS) superfamily. Anti-sigma-W factor family.</text>
</comment>
<organism evidence="13 14">
    <name type="scientific">Jeotgalibacillus alimentarius</name>
    <dbReference type="NCBI Taxonomy" id="135826"/>
    <lineage>
        <taxon>Bacteria</taxon>
        <taxon>Bacillati</taxon>
        <taxon>Bacillota</taxon>
        <taxon>Bacilli</taxon>
        <taxon>Bacillales</taxon>
        <taxon>Caryophanaceae</taxon>
        <taxon>Jeotgalibacillus</taxon>
    </lineage>
</organism>
<evidence type="ECO:0000256" key="1">
    <source>
        <dbReference type="ARBA" id="ARBA00004167"/>
    </source>
</evidence>
<keyword evidence="14" id="KW-1185">Reference proteome</keyword>
<evidence type="ECO:0000256" key="2">
    <source>
        <dbReference type="ARBA" id="ARBA00004236"/>
    </source>
</evidence>
<gene>
    <name evidence="13" type="ORF">KP77_01710</name>
</gene>
<dbReference type="Pfam" id="PF13490">
    <property type="entry name" value="zf-HC2"/>
    <property type="match status" value="1"/>
</dbReference>
<evidence type="ECO:0000313" key="13">
    <source>
        <dbReference type="EMBL" id="KIL53676.1"/>
    </source>
</evidence>
<evidence type="ECO:0000256" key="5">
    <source>
        <dbReference type="ARBA" id="ARBA00022989"/>
    </source>
</evidence>
<protein>
    <recommendedName>
        <fullName evidence="8">Anti-sigma-W factor RsiW</fullName>
    </recommendedName>
    <alternativeName>
        <fullName evidence="10">Regulator of SigK</fullName>
    </alternativeName>
    <alternativeName>
        <fullName evidence="9">Sigma-K anti-sigma factor RskA</fullName>
    </alternativeName>
</protein>
<evidence type="ECO:0000313" key="14">
    <source>
        <dbReference type="Proteomes" id="UP000031950"/>
    </source>
</evidence>
<name>A0A0C2WAS8_9BACL</name>
<dbReference type="PANTHER" id="PTHR37461">
    <property type="entry name" value="ANTI-SIGMA-K FACTOR RSKA"/>
    <property type="match status" value="1"/>
</dbReference>
<dbReference type="InterPro" id="IPR051474">
    <property type="entry name" value="Anti-sigma-K/W_factor"/>
</dbReference>
<dbReference type="GO" id="GO:0005886">
    <property type="term" value="C:plasma membrane"/>
    <property type="evidence" value="ECO:0007669"/>
    <property type="project" value="UniProtKB-SubCell"/>
</dbReference>
<dbReference type="Gene3D" id="1.10.10.1320">
    <property type="entry name" value="Anti-sigma factor, zinc-finger domain"/>
    <property type="match status" value="1"/>
</dbReference>
<dbReference type="PATRIC" id="fig|135826.4.peg.174"/>
<dbReference type="InterPro" id="IPR027383">
    <property type="entry name" value="Znf_put"/>
</dbReference>
<dbReference type="Pfam" id="PF10099">
    <property type="entry name" value="RskA_C"/>
    <property type="match status" value="1"/>
</dbReference>
<comment type="subcellular location">
    <subcellularLocation>
        <location evidence="2">Cell membrane</location>
    </subcellularLocation>
    <subcellularLocation>
        <location evidence="1">Membrane</location>
        <topology evidence="1">Single-pass membrane protein</topology>
    </subcellularLocation>
</comment>
<dbReference type="InterPro" id="IPR041916">
    <property type="entry name" value="Anti_sigma_zinc_sf"/>
</dbReference>
<evidence type="ECO:0000259" key="11">
    <source>
        <dbReference type="Pfam" id="PF10099"/>
    </source>
</evidence>
<dbReference type="GO" id="GO:0006417">
    <property type="term" value="P:regulation of translation"/>
    <property type="evidence" value="ECO:0007669"/>
    <property type="project" value="TreeGrafter"/>
</dbReference>
<evidence type="ECO:0000259" key="12">
    <source>
        <dbReference type="Pfam" id="PF13490"/>
    </source>
</evidence>
<keyword evidence="6" id="KW-0472">Membrane</keyword>
<dbReference type="RefSeq" id="WP_041120876.1">
    <property type="nucleotide sequence ID" value="NZ_JXRQ01000005.1"/>
</dbReference>
<evidence type="ECO:0000256" key="3">
    <source>
        <dbReference type="ARBA" id="ARBA00022475"/>
    </source>
</evidence>
<dbReference type="InterPro" id="IPR018764">
    <property type="entry name" value="RskA_C"/>
</dbReference>
<evidence type="ECO:0000256" key="4">
    <source>
        <dbReference type="ARBA" id="ARBA00022692"/>
    </source>
</evidence>
<evidence type="ECO:0000256" key="8">
    <source>
        <dbReference type="ARBA" id="ARBA00024438"/>
    </source>
</evidence>
<comment type="caution">
    <text evidence="13">The sequence shown here is derived from an EMBL/GenBank/DDBJ whole genome shotgun (WGS) entry which is preliminary data.</text>
</comment>
<feature type="domain" description="Anti-sigma K factor RskA C-terminal" evidence="11">
    <location>
        <begin position="96"/>
        <end position="233"/>
    </location>
</feature>
<dbReference type="AlphaFoldDB" id="A0A0C2WAS8"/>
<keyword evidence="3" id="KW-1003">Cell membrane</keyword>
<keyword evidence="5" id="KW-1133">Transmembrane helix</keyword>
<evidence type="ECO:0000256" key="10">
    <source>
        <dbReference type="ARBA" id="ARBA00030803"/>
    </source>
</evidence>
<keyword evidence="4" id="KW-0812">Transmembrane</keyword>
<proteinExistence type="inferred from homology"/>
<dbReference type="OrthoDB" id="150725at2"/>
<dbReference type="PANTHER" id="PTHR37461:SF1">
    <property type="entry name" value="ANTI-SIGMA-K FACTOR RSKA"/>
    <property type="match status" value="1"/>
</dbReference>
<evidence type="ECO:0000256" key="6">
    <source>
        <dbReference type="ARBA" id="ARBA00023136"/>
    </source>
</evidence>
<evidence type="ECO:0000256" key="7">
    <source>
        <dbReference type="ARBA" id="ARBA00024353"/>
    </source>
</evidence>
<dbReference type="STRING" id="135826.KP77_01710"/>